<dbReference type="Pfam" id="PF00005">
    <property type="entry name" value="ABC_tran"/>
    <property type="match status" value="1"/>
</dbReference>
<name>A0A7C4W176_9BACT</name>
<organism evidence="4">
    <name type="scientific">Desulfatirhabdium butyrativorans</name>
    <dbReference type="NCBI Taxonomy" id="340467"/>
    <lineage>
        <taxon>Bacteria</taxon>
        <taxon>Pseudomonadati</taxon>
        <taxon>Thermodesulfobacteriota</taxon>
        <taxon>Desulfobacteria</taxon>
        <taxon>Desulfobacterales</taxon>
        <taxon>Desulfatirhabdiaceae</taxon>
        <taxon>Desulfatirhabdium</taxon>
    </lineage>
</organism>
<proteinExistence type="predicted"/>
<feature type="domain" description="ABC transporter" evidence="3">
    <location>
        <begin position="13"/>
        <end position="249"/>
    </location>
</feature>
<evidence type="ECO:0000259" key="3">
    <source>
        <dbReference type="PROSITE" id="PS50893"/>
    </source>
</evidence>
<sequence>MTEPKGADRKRFIEVRNLHKAFGHIQALRGVDLEIRTAEVLAIVGDNGAGKSTLIKILSGVLKPDKGSLLIDSIAHEYLTPNQAIRMGISTVYQDLALIEGMGIAENLFLGREETWGPFLAKRRMQEISRKLLDRLQVNVPSLHVPVGMLSGGQRQSVAVARAIHQGGRLIILDEPTAALGVRETARVLDLIDLLRKQGYGVVLISHNLHHVFTVADRIAVMRHGRVAGLMNRADIRPDEIVQMITAMPGQEPSSKDDLVMDSI</sequence>
<dbReference type="EMBL" id="DSUH01000288">
    <property type="protein sequence ID" value="HGU33656.1"/>
    <property type="molecule type" value="Genomic_DNA"/>
</dbReference>
<dbReference type="InterPro" id="IPR050107">
    <property type="entry name" value="ABC_carbohydrate_import_ATPase"/>
</dbReference>
<dbReference type="PROSITE" id="PS50893">
    <property type="entry name" value="ABC_TRANSPORTER_2"/>
    <property type="match status" value="1"/>
</dbReference>
<evidence type="ECO:0000256" key="2">
    <source>
        <dbReference type="ARBA" id="ARBA00022840"/>
    </source>
</evidence>
<dbReference type="InterPro" id="IPR003439">
    <property type="entry name" value="ABC_transporter-like_ATP-bd"/>
</dbReference>
<dbReference type="CDD" id="cd03216">
    <property type="entry name" value="ABC_Carb_Monos_I"/>
    <property type="match status" value="1"/>
</dbReference>
<protein>
    <submittedName>
        <fullName evidence="4">Sugar ABC transporter ATP-binding protein</fullName>
    </submittedName>
</protein>
<dbReference type="InterPro" id="IPR027417">
    <property type="entry name" value="P-loop_NTPase"/>
</dbReference>
<dbReference type="SUPFAM" id="SSF52540">
    <property type="entry name" value="P-loop containing nucleoside triphosphate hydrolases"/>
    <property type="match status" value="1"/>
</dbReference>
<dbReference type="SMART" id="SM00382">
    <property type="entry name" value="AAA"/>
    <property type="match status" value="1"/>
</dbReference>
<gene>
    <name evidence="4" type="ORF">ENS29_12500</name>
</gene>
<keyword evidence="1" id="KW-0547">Nucleotide-binding</keyword>
<dbReference type="AlphaFoldDB" id="A0A7C4W176"/>
<dbReference type="PANTHER" id="PTHR43790">
    <property type="entry name" value="CARBOHYDRATE TRANSPORT ATP-BINDING PROTEIN MG119-RELATED"/>
    <property type="match status" value="1"/>
</dbReference>
<accession>A0A7C4W176</accession>
<reference evidence="4" key="1">
    <citation type="journal article" date="2020" name="mSystems">
        <title>Genome- and Community-Level Interaction Insights into Carbon Utilization and Element Cycling Functions of Hydrothermarchaeota in Hydrothermal Sediment.</title>
        <authorList>
            <person name="Zhou Z."/>
            <person name="Liu Y."/>
            <person name="Xu W."/>
            <person name="Pan J."/>
            <person name="Luo Z.H."/>
            <person name="Li M."/>
        </authorList>
    </citation>
    <scope>NUCLEOTIDE SEQUENCE [LARGE SCALE GENOMIC DNA]</scope>
    <source>
        <strain evidence="4">SpSt-477</strain>
    </source>
</reference>
<evidence type="ECO:0000256" key="1">
    <source>
        <dbReference type="ARBA" id="ARBA00022741"/>
    </source>
</evidence>
<dbReference type="Gene3D" id="3.40.50.300">
    <property type="entry name" value="P-loop containing nucleotide triphosphate hydrolases"/>
    <property type="match status" value="1"/>
</dbReference>
<dbReference type="GO" id="GO:0016887">
    <property type="term" value="F:ATP hydrolysis activity"/>
    <property type="evidence" value="ECO:0007669"/>
    <property type="project" value="InterPro"/>
</dbReference>
<dbReference type="PANTHER" id="PTHR43790:SF8">
    <property type="entry name" value="SUGAR ABC TRANSPORTER ATP-BINDING PROTEIN"/>
    <property type="match status" value="1"/>
</dbReference>
<dbReference type="InterPro" id="IPR003593">
    <property type="entry name" value="AAA+_ATPase"/>
</dbReference>
<evidence type="ECO:0000313" key="4">
    <source>
        <dbReference type="EMBL" id="HGU33656.1"/>
    </source>
</evidence>
<comment type="caution">
    <text evidence="4">The sequence shown here is derived from an EMBL/GenBank/DDBJ whole genome shotgun (WGS) entry which is preliminary data.</text>
</comment>
<dbReference type="GO" id="GO:0005524">
    <property type="term" value="F:ATP binding"/>
    <property type="evidence" value="ECO:0007669"/>
    <property type="project" value="UniProtKB-KW"/>
</dbReference>
<keyword evidence="2 4" id="KW-0067">ATP-binding</keyword>